<keyword evidence="1" id="KW-0175">Coiled coil</keyword>
<proteinExistence type="predicted"/>
<evidence type="ECO:0000313" key="2">
    <source>
        <dbReference type="EMBL" id="CAB4177435.1"/>
    </source>
</evidence>
<organism evidence="2">
    <name type="scientific">uncultured Caudovirales phage</name>
    <dbReference type="NCBI Taxonomy" id="2100421"/>
    <lineage>
        <taxon>Viruses</taxon>
        <taxon>Duplodnaviria</taxon>
        <taxon>Heunggongvirae</taxon>
        <taxon>Uroviricota</taxon>
        <taxon>Caudoviricetes</taxon>
        <taxon>Peduoviridae</taxon>
        <taxon>Maltschvirus</taxon>
        <taxon>Maltschvirus maltsch</taxon>
    </lineage>
</organism>
<reference evidence="2" key="1">
    <citation type="submission" date="2020-05" db="EMBL/GenBank/DDBJ databases">
        <authorList>
            <person name="Chiriac C."/>
            <person name="Salcher M."/>
            <person name="Ghai R."/>
            <person name="Kavagutti S V."/>
        </authorList>
    </citation>
    <scope>NUCLEOTIDE SEQUENCE</scope>
</reference>
<gene>
    <name evidence="2" type="ORF">UFOVP999_58</name>
</gene>
<sequence length="268" mass="30604">MSDLVLKNISDSLEVSSQYLNMVKRIEESLPAISRDTSNFYKADSQMKNVTLDITEITPMATLKHILAVIEKTKSALQESYIGLKKNKIEIKEKTKKLETAKDTEKELLEVEIEDLLYKSESAKNYTNAAIRKMNFMVTQYNTIMETMGKDKITEEEYELAESKHHISTALKQALCSARTRGGIIDEGNHIYLFDLGINGQVVQYEVLAYLQMEENLLKLGQEPTFDMTLKWINDLSEKFISNPAMYSNLRGLKMLDYSSLSLENNNA</sequence>
<dbReference type="EMBL" id="LR796947">
    <property type="protein sequence ID" value="CAB4177435.1"/>
    <property type="molecule type" value="Genomic_DNA"/>
</dbReference>
<feature type="coiled-coil region" evidence="1">
    <location>
        <begin position="84"/>
        <end position="111"/>
    </location>
</feature>
<accession>A0A6J5Q7U6</accession>
<protein>
    <submittedName>
        <fullName evidence="2">Uncharacterized protein</fullName>
    </submittedName>
</protein>
<name>A0A6J5Q7U6_9CAUD</name>
<evidence type="ECO:0000256" key="1">
    <source>
        <dbReference type="SAM" id="Coils"/>
    </source>
</evidence>